<protein>
    <submittedName>
        <fullName evidence="1">Uncharacterized protein</fullName>
    </submittedName>
</protein>
<proteinExistence type="predicted"/>
<evidence type="ECO:0000313" key="2">
    <source>
        <dbReference type="Proteomes" id="UP001159363"/>
    </source>
</evidence>
<evidence type="ECO:0000313" key="1">
    <source>
        <dbReference type="EMBL" id="KAJ8892783.1"/>
    </source>
</evidence>
<gene>
    <name evidence="1" type="ORF">PR048_005364</name>
</gene>
<dbReference type="EMBL" id="JARBHB010000002">
    <property type="protein sequence ID" value="KAJ8892783.1"/>
    <property type="molecule type" value="Genomic_DNA"/>
</dbReference>
<organism evidence="1 2">
    <name type="scientific">Dryococelus australis</name>
    <dbReference type="NCBI Taxonomy" id="614101"/>
    <lineage>
        <taxon>Eukaryota</taxon>
        <taxon>Metazoa</taxon>
        <taxon>Ecdysozoa</taxon>
        <taxon>Arthropoda</taxon>
        <taxon>Hexapoda</taxon>
        <taxon>Insecta</taxon>
        <taxon>Pterygota</taxon>
        <taxon>Neoptera</taxon>
        <taxon>Polyneoptera</taxon>
        <taxon>Phasmatodea</taxon>
        <taxon>Verophasmatodea</taxon>
        <taxon>Anareolatae</taxon>
        <taxon>Phasmatidae</taxon>
        <taxon>Eurycanthinae</taxon>
        <taxon>Dryococelus</taxon>
    </lineage>
</organism>
<comment type="caution">
    <text evidence="1">The sequence shown here is derived from an EMBL/GenBank/DDBJ whole genome shotgun (WGS) entry which is preliminary data.</text>
</comment>
<accession>A0ABQ9I801</accession>
<reference evidence="1 2" key="1">
    <citation type="submission" date="2023-02" db="EMBL/GenBank/DDBJ databases">
        <title>LHISI_Scaffold_Assembly.</title>
        <authorList>
            <person name="Stuart O.P."/>
            <person name="Cleave R."/>
            <person name="Magrath M.J.L."/>
            <person name="Mikheyev A.S."/>
        </authorList>
    </citation>
    <scope>NUCLEOTIDE SEQUENCE [LARGE SCALE GENOMIC DNA]</scope>
    <source>
        <strain evidence="1">Daus_M_001</strain>
        <tissue evidence="1">Leg muscle</tissue>
    </source>
</reference>
<name>A0ABQ9I801_9NEOP</name>
<dbReference type="Proteomes" id="UP001159363">
    <property type="component" value="Chromosome 2"/>
</dbReference>
<sequence>MENTRKREVMELVCNERRQKKQIAEPSFNKAAFENAQLYIWKQDYQESLRCTEDKHEEKITFHDYKRVLKQQSSVRVTMNNIRPYHHEVYNQCMNKVALIWSDDKRQILDSGILTETYGYKN</sequence>
<keyword evidence="2" id="KW-1185">Reference proteome</keyword>